<comment type="caution">
    <text evidence="1">The sequence shown here is derived from an EMBL/GenBank/DDBJ whole genome shotgun (WGS) entry which is preliminary data.</text>
</comment>
<dbReference type="Proteomes" id="UP000274786">
    <property type="component" value="Unassembled WGS sequence"/>
</dbReference>
<reference evidence="1 2" key="1">
    <citation type="submission" date="2018-10" db="EMBL/GenBank/DDBJ databases">
        <title>Comparative analysis of microorganisms from saline springs in Andes Mountain Range, Colombia.</title>
        <authorList>
            <person name="Rubin E."/>
        </authorList>
    </citation>
    <scope>NUCLEOTIDE SEQUENCE [LARGE SCALE GENOMIC DNA]</scope>
    <source>
        <strain evidence="1 2">USBA GBX 843</strain>
    </source>
</reference>
<dbReference type="EMBL" id="RCDC01000004">
    <property type="protein sequence ID" value="RLK56242.1"/>
    <property type="molecule type" value="Genomic_DNA"/>
</dbReference>
<dbReference type="InterPro" id="IPR054052">
    <property type="entry name" value="Y16Q-like"/>
</dbReference>
<sequence>MTQHYVGTKIIEAWPAQKDGVDGYSVKYEDGYISWSPKDTFEAAYLPMGHVGHLPPHVQRMVAEQTELDDRIAKLNAFLTTERYAGLSEDERNDLVTQAKCMIAYWNVLLIRVYRARGEYERPESPAAA</sequence>
<gene>
    <name evidence="1" type="ORF">BCL79_0625</name>
</gene>
<dbReference type="Pfam" id="PF21825">
    <property type="entry name" value="crAss001_48"/>
    <property type="match status" value="1"/>
</dbReference>
<evidence type="ECO:0000313" key="1">
    <source>
        <dbReference type="EMBL" id="RLK56242.1"/>
    </source>
</evidence>
<organism evidence="1 2">
    <name type="scientific">Stenotrophomonas rhizophila</name>
    <dbReference type="NCBI Taxonomy" id="216778"/>
    <lineage>
        <taxon>Bacteria</taxon>
        <taxon>Pseudomonadati</taxon>
        <taxon>Pseudomonadota</taxon>
        <taxon>Gammaproteobacteria</taxon>
        <taxon>Lysobacterales</taxon>
        <taxon>Lysobacteraceae</taxon>
        <taxon>Stenotrophomonas</taxon>
    </lineage>
</organism>
<name>A0A498CRP2_9GAMM</name>
<proteinExistence type="predicted"/>
<evidence type="ECO:0000313" key="2">
    <source>
        <dbReference type="Proteomes" id="UP000274786"/>
    </source>
</evidence>
<accession>A0A498CRP2</accession>
<dbReference type="RefSeq" id="WP_183073651.1">
    <property type="nucleotide sequence ID" value="NZ_RCDC01000004.1"/>
</dbReference>
<protein>
    <submittedName>
        <fullName evidence="1">Uncharacterized protein</fullName>
    </submittedName>
</protein>
<dbReference type="AlphaFoldDB" id="A0A498CRP2"/>